<accession>A0A1M4SSI3</accession>
<dbReference type="AlphaFoldDB" id="A0A1M4SSI3"/>
<sequence>MNMEILVNSVLEILSNIIITGFTNIMNQGRGVSKINIMLTKGKYLFYH</sequence>
<evidence type="ECO:0000313" key="2">
    <source>
        <dbReference type="Proteomes" id="UP000184114"/>
    </source>
</evidence>
<protein>
    <submittedName>
        <fullName evidence="1">Uncharacterized protein</fullName>
    </submittedName>
</protein>
<organism evidence="1 2">
    <name type="scientific">Tissierella praeacuta DSM 18095</name>
    <dbReference type="NCBI Taxonomy" id="1123404"/>
    <lineage>
        <taxon>Bacteria</taxon>
        <taxon>Bacillati</taxon>
        <taxon>Bacillota</taxon>
        <taxon>Tissierellia</taxon>
        <taxon>Tissierellales</taxon>
        <taxon>Tissierellaceae</taxon>
        <taxon>Tissierella</taxon>
    </lineage>
</organism>
<name>A0A1M4SSI3_9FIRM</name>
<reference evidence="2" key="1">
    <citation type="submission" date="2016-11" db="EMBL/GenBank/DDBJ databases">
        <authorList>
            <person name="Varghese N."/>
            <person name="Submissions S."/>
        </authorList>
    </citation>
    <scope>NUCLEOTIDE SEQUENCE [LARGE SCALE GENOMIC DNA]</scope>
    <source>
        <strain evidence="2">DSM 18095</strain>
    </source>
</reference>
<proteinExistence type="predicted"/>
<gene>
    <name evidence="1" type="ORF">SAMN02745784_00462</name>
</gene>
<evidence type="ECO:0000313" key="1">
    <source>
        <dbReference type="EMBL" id="SHE34957.1"/>
    </source>
</evidence>
<dbReference type="EMBL" id="FQTY01000001">
    <property type="protein sequence ID" value="SHE34957.1"/>
    <property type="molecule type" value="Genomic_DNA"/>
</dbReference>
<keyword evidence="2" id="KW-1185">Reference proteome</keyword>
<dbReference type="Proteomes" id="UP000184114">
    <property type="component" value="Unassembled WGS sequence"/>
</dbReference>
<dbReference type="RefSeq" id="WP_159429151.1">
    <property type="nucleotide sequence ID" value="NZ_FQTY01000001.1"/>
</dbReference>
<dbReference type="GeneID" id="90996682"/>